<evidence type="ECO:0008006" key="4">
    <source>
        <dbReference type="Google" id="ProtNLM"/>
    </source>
</evidence>
<accession>A0ABY5JX99</accession>
<evidence type="ECO:0000256" key="1">
    <source>
        <dbReference type="SAM" id="Phobius"/>
    </source>
</evidence>
<keyword evidence="1" id="KW-1133">Transmembrane helix</keyword>
<dbReference type="RefSeq" id="WP_256709865.1">
    <property type="nucleotide sequence ID" value="NZ_CP101914.1"/>
</dbReference>
<keyword evidence="3" id="KW-1185">Reference proteome</keyword>
<name>A0ABY5JX99_9BACI</name>
<feature type="transmembrane region" description="Helical" evidence="1">
    <location>
        <begin position="68"/>
        <end position="86"/>
    </location>
</feature>
<keyword evidence="1" id="KW-0472">Membrane</keyword>
<dbReference type="Proteomes" id="UP001059773">
    <property type="component" value="Chromosome"/>
</dbReference>
<proteinExistence type="predicted"/>
<protein>
    <recommendedName>
        <fullName evidence="4">DUF3278 domain-containing protein</fullName>
    </recommendedName>
</protein>
<evidence type="ECO:0000313" key="3">
    <source>
        <dbReference type="Proteomes" id="UP001059773"/>
    </source>
</evidence>
<dbReference type="EMBL" id="CP101914">
    <property type="protein sequence ID" value="UUI04956.1"/>
    <property type="molecule type" value="Genomic_DNA"/>
</dbReference>
<reference evidence="2" key="1">
    <citation type="submission" date="2022-07" db="EMBL/GenBank/DDBJ databases">
        <title>FELIX.</title>
        <authorList>
            <person name="Wan K.H."/>
            <person name="Park S."/>
            <person name="Lawrence Q."/>
            <person name="Eichenberger J.P."/>
            <person name="Booth B.W."/>
            <person name="Piaggio A.J."/>
            <person name="Chandler J.C."/>
            <person name="Franklin A.B."/>
            <person name="Celniker S.E."/>
        </authorList>
    </citation>
    <scope>NUCLEOTIDE SEQUENCE</scope>
    <source>
        <strain evidence="2">QA-1986 374</strain>
    </source>
</reference>
<feature type="transmembrane region" description="Helical" evidence="1">
    <location>
        <begin position="45"/>
        <end position="62"/>
    </location>
</feature>
<gene>
    <name evidence="2" type="ORF">NP439_10095</name>
</gene>
<organism evidence="2 3">
    <name type="scientific">Oceanobacillus jeddahense</name>
    <dbReference type="NCBI Taxonomy" id="1462527"/>
    <lineage>
        <taxon>Bacteria</taxon>
        <taxon>Bacillati</taxon>
        <taxon>Bacillota</taxon>
        <taxon>Bacilli</taxon>
        <taxon>Bacillales</taxon>
        <taxon>Bacillaceae</taxon>
        <taxon>Oceanobacillus</taxon>
    </lineage>
</organism>
<sequence>MTLDYLLNDSTESNEQIVDDEEGFYVNKEMANGFLLHETLKFQKMAWAIALLLGGIAFIFLFQEIGVLLYVMIMIASIALFVSLLLSEQPYLRLKKESLLFDKSVKNELVSIYMEKRKKFNVLIQISIVLFCISFFVLPLLTSYEVFQGVGDIILAISMILAGASVYSFVYLFGTLQAYRLLGKKDVQ</sequence>
<feature type="transmembrane region" description="Helical" evidence="1">
    <location>
        <begin position="153"/>
        <end position="174"/>
    </location>
</feature>
<keyword evidence="1" id="KW-0812">Transmembrane</keyword>
<feature type="transmembrane region" description="Helical" evidence="1">
    <location>
        <begin position="122"/>
        <end position="141"/>
    </location>
</feature>
<evidence type="ECO:0000313" key="2">
    <source>
        <dbReference type="EMBL" id="UUI04956.1"/>
    </source>
</evidence>